<evidence type="ECO:0000313" key="1">
    <source>
        <dbReference type="EMBL" id="OCA83726.1"/>
    </source>
</evidence>
<reference evidence="2" key="1">
    <citation type="submission" date="2016-05" db="EMBL/GenBank/DDBJ databases">
        <authorList>
            <person name="Liu B."/>
            <person name="Wang J."/>
            <person name="Zhu Y."/>
            <person name="Liu G."/>
            <person name="Chen Q."/>
            <person name="Chen Z."/>
            <person name="Lan J."/>
            <person name="Che J."/>
            <person name="Ge C."/>
            <person name="Shi H."/>
            <person name="Pan Z."/>
            <person name="Liu X."/>
        </authorList>
    </citation>
    <scope>NUCLEOTIDE SEQUENCE [LARGE SCALE GENOMIC DNA]</scope>
    <source>
        <strain evidence="2">FJAT-27215</strain>
    </source>
</reference>
<name>A0A1B9AIR2_9BACI</name>
<comment type="caution">
    <text evidence="1">The sequence shown here is derived from an EMBL/GenBank/DDBJ whole genome shotgun (WGS) entry which is preliminary data.</text>
</comment>
<dbReference type="AlphaFoldDB" id="A0A1B9AIR2"/>
<organism evidence="1 2">
    <name type="scientific">Pseudobacillus wudalianchiensis</name>
    <dbReference type="NCBI Taxonomy" id="1743143"/>
    <lineage>
        <taxon>Bacteria</taxon>
        <taxon>Bacillati</taxon>
        <taxon>Bacillota</taxon>
        <taxon>Bacilli</taxon>
        <taxon>Bacillales</taxon>
        <taxon>Bacillaceae</taxon>
        <taxon>Pseudobacillus</taxon>
    </lineage>
</organism>
<gene>
    <name evidence="1" type="ORF">A8F95_12005</name>
</gene>
<proteinExistence type="predicted"/>
<keyword evidence="2" id="KW-1185">Reference proteome</keyword>
<dbReference type="Proteomes" id="UP000092578">
    <property type="component" value="Unassembled WGS sequence"/>
</dbReference>
<protein>
    <submittedName>
        <fullName evidence="1">Uncharacterized protein</fullName>
    </submittedName>
</protein>
<accession>A0A1B9AIR2</accession>
<sequence length="67" mass="7843">MSAFYHYLSVQSVQVIWLLLYIKITEEDINAKKIAYKQAIVELCLKLISLIFLKILLIKEKFLKIGV</sequence>
<dbReference type="EMBL" id="MAYT01000028">
    <property type="protein sequence ID" value="OCA83726.1"/>
    <property type="molecule type" value="Genomic_DNA"/>
</dbReference>
<evidence type="ECO:0000313" key="2">
    <source>
        <dbReference type="Proteomes" id="UP000092578"/>
    </source>
</evidence>